<accession>A0ACB7SA01</accession>
<proteinExistence type="predicted"/>
<evidence type="ECO:0000313" key="2">
    <source>
        <dbReference type="Proteomes" id="UP000821845"/>
    </source>
</evidence>
<comment type="caution">
    <text evidence="1">The sequence shown here is derived from an EMBL/GenBank/DDBJ whole genome shotgun (WGS) entry which is preliminary data.</text>
</comment>
<evidence type="ECO:0000313" key="1">
    <source>
        <dbReference type="EMBL" id="KAH6930749.1"/>
    </source>
</evidence>
<dbReference type="EMBL" id="CM023485">
    <property type="protein sequence ID" value="KAH6930749.1"/>
    <property type="molecule type" value="Genomic_DNA"/>
</dbReference>
<reference evidence="1" key="1">
    <citation type="submission" date="2020-05" db="EMBL/GenBank/DDBJ databases">
        <title>Large-scale comparative analyses of tick genomes elucidate their genetic diversity and vector capacities.</title>
        <authorList>
            <person name="Jia N."/>
            <person name="Wang J."/>
            <person name="Shi W."/>
            <person name="Du L."/>
            <person name="Sun Y."/>
            <person name="Zhan W."/>
            <person name="Jiang J."/>
            <person name="Wang Q."/>
            <person name="Zhang B."/>
            <person name="Ji P."/>
            <person name="Sakyi L.B."/>
            <person name="Cui X."/>
            <person name="Yuan T."/>
            <person name="Jiang B."/>
            <person name="Yang W."/>
            <person name="Lam T.T.-Y."/>
            <person name="Chang Q."/>
            <person name="Ding S."/>
            <person name="Wang X."/>
            <person name="Zhu J."/>
            <person name="Ruan X."/>
            <person name="Zhao L."/>
            <person name="Wei J."/>
            <person name="Que T."/>
            <person name="Du C."/>
            <person name="Cheng J."/>
            <person name="Dai P."/>
            <person name="Han X."/>
            <person name="Huang E."/>
            <person name="Gao Y."/>
            <person name="Liu J."/>
            <person name="Shao H."/>
            <person name="Ye R."/>
            <person name="Li L."/>
            <person name="Wei W."/>
            <person name="Wang X."/>
            <person name="Wang C."/>
            <person name="Yang T."/>
            <person name="Huo Q."/>
            <person name="Li W."/>
            <person name="Guo W."/>
            <person name="Chen H."/>
            <person name="Zhou L."/>
            <person name="Ni X."/>
            <person name="Tian J."/>
            <person name="Zhou Y."/>
            <person name="Sheng Y."/>
            <person name="Liu T."/>
            <person name="Pan Y."/>
            <person name="Xia L."/>
            <person name="Li J."/>
            <person name="Zhao F."/>
            <person name="Cao W."/>
        </authorList>
    </citation>
    <scope>NUCLEOTIDE SEQUENCE</scope>
    <source>
        <strain evidence="1">Hyas-2018</strain>
    </source>
</reference>
<organism evidence="1 2">
    <name type="scientific">Hyalomma asiaticum</name>
    <name type="common">Tick</name>
    <dbReference type="NCBI Taxonomy" id="266040"/>
    <lineage>
        <taxon>Eukaryota</taxon>
        <taxon>Metazoa</taxon>
        <taxon>Ecdysozoa</taxon>
        <taxon>Arthropoda</taxon>
        <taxon>Chelicerata</taxon>
        <taxon>Arachnida</taxon>
        <taxon>Acari</taxon>
        <taxon>Parasitiformes</taxon>
        <taxon>Ixodida</taxon>
        <taxon>Ixodoidea</taxon>
        <taxon>Ixodidae</taxon>
        <taxon>Hyalomminae</taxon>
        <taxon>Hyalomma</taxon>
    </lineage>
</organism>
<dbReference type="Proteomes" id="UP000821845">
    <property type="component" value="Chromosome 5"/>
</dbReference>
<sequence>MATTAAPSEQPGIQPCYGCAQAAAAATPAGGYCGCRTHYVPGQGMVVAYRCAYHGGQQEGGAEEWQWYDDPYEHHVGFDVGEYQPAFEYYPAVECRNWEVDDSTERIRRSFDRRKATVATKDACAKGSGWAGRWLMTTERSIMPAYVVLFTLIVCMLIAIGVVNILPSTEEGVSTETVAGEPSLTPPTARIADGTFPTTADNSSYTTDFN</sequence>
<name>A0ACB7SA01_HYAAI</name>
<protein>
    <submittedName>
        <fullName evidence="1">Uncharacterized protein</fullName>
    </submittedName>
</protein>
<gene>
    <name evidence="1" type="ORF">HPB50_018029</name>
</gene>
<keyword evidence="2" id="KW-1185">Reference proteome</keyword>